<evidence type="ECO:0000259" key="4">
    <source>
        <dbReference type="PROSITE" id="PS50110"/>
    </source>
</evidence>
<dbReference type="CDD" id="cd01949">
    <property type="entry name" value="GGDEF"/>
    <property type="match status" value="1"/>
</dbReference>
<dbReference type="InterPro" id="IPR011006">
    <property type="entry name" value="CheY-like_superfamily"/>
</dbReference>
<dbReference type="GO" id="GO:0000160">
    <property type="term" value="P:phosphorelay signal transduction system"/>
    <property type="evidence" value="ECO:0007669"/>
    <property type="project" value="InterPro"/>
</dbReference>
<dbReference type="GO" id="GO:0005886">
    <property type="term" value="C:plasma membrane"/>
    <property type="evidence" value="ECO:0007669"/>
    <property type="project" value="TreeGrafter"/>
</dbReference>
<dbReference type="Gene3D" id="3.40.50.2300">
    <property type="match status" value="2"/>
</dbReference>
<dbReference type="GO" id="GO:0043709">
    <property type="term" value="P:cell adhesion involved in single-species biofilm formation"/>
    <property type="evidence" value="ECO:0007669"/>
    <property type="project" value="TreeGrafter"/>
</dbReference>
<evidence type="ECO:0000313" key="7">
    <source>
        <dbReference type="Proteomes" id="UP000070578"/>
    </source>
</evidence>
<dbReference type="Proteomes" id="UP000070578">
    <property type="component" value="Unassembled WGS sequence"/>
</dbReference>
<reference evidence="6 7" key="1">
    <citation type="submission" date="2016-02" db="EMBL/GenBank/DDBJ databases">
        <authorList>
            <person name="Wen L."/>
            <person name="He K."/>
            <person name="Yang H."/>
        </authorList>
    </citation>
    <scope>NUCLEOTIDE SEQUENCE [LARGE SCALE GENOMIC DNA]</scope>
    <source>
        <strain evidence="6">ShG14-8</strain>
    </source>
</reference>
<dbReference type="EC" id="2.7.7.65" evidence="1"/>
<name>A0A139BQR4_9PROT</name>
<dbReference type="SMART" id="SM00448">
    <property type="entry name" value="REC"/>
    <property type="match status" value="2"/>
</dbReference>
<dbReference type="Pfam" id="PF00072">
    <property type="entry name" value="Response_reg"/>
    <property type="match status" value="2"/>
</dbReference>
<feature type="domain" description="Response regulatory" evidence="4">
    <location>
        <begin position="138"/>
        <end position="254"/>
    </location>
</feature>
<dbReference type="CDD" id="cd00156">
    <property type="entry name" value="REC"/>
    <property type="match status" value="1"/>
</dbReference>
<dbReference type="AlphaFoldDB" id="A0A139BQR4"/>
<feature type="domain" description="GGDEF" evidence="5">
    <location>
        <begin position="294"/>
        <end position="343"/>
    </location>
</feature>
<feature type="modified residue" description="4-aspartylphosphate" evidence="3">
    <location>
        <position position="187"/>
    </location>
</feature>
<evidence type="ECO:0000256" key="3">
    <source>
        <dbReference type="PROSITE-ProRule" id="PRU00169"/>
    </source>
</evidence>
<dbReference type="SMART" id="SM00267">
    <property type="entry name" value="GGDEF"/>
    <property type="match status" value="1"/>
</dbReference>
<dbReference type="PANTHER" id="PTHR45138:SF9">
    <property type="entry name" value="DIGUANYLATE CYCLASE DGCM-RELATED"/>
    <property type="match status" value="1"/>
</dbReference>
<dbReference type="GO" id="GO:0052621">
    <property type="term" value="F:diguanylate cyclase activity"/>
    <property type="evidence" value="ECO:0007669"/>
    <property type="project" value="UniProtKB-EC"/>
</dbReference>
<dbReference type="PROSITE" id="PS50110">
    <property type="entry name" value="RESPONSE_REGULATORY"/>
    <property type="match status" value="2"/>
</dbReference>
<dbReference type="InterPro" id="IPR043128">
    <property type="entry name" value="Rev_trsase/Diguanyl_cyclase"/>
</dbReference>
<proteinExistence type="predicted"/>
<evidence type="ECO:0000313" key="6">
    <source>
        <dbReference type="EMBL" id="KXS31301.1"/>
    </source>
</evidence>
<dbReference type="SUPFAM" id="SSF55073">
    <property type="entry name" value="Nucleotide cyclase"/>
    <property type="match status" value="1"/>
</dbReference>
<dbReference type="InterPro" id="IPR029787">
    <property type="entry name" value="Nucleotide_cyclase"/>
</dbReference>
<reference evidence="6 7" key="2">
    <citation type="submission" date="2016-03" db="EMBL/GenBank/DDBJ databases">
        <title>New uncultured bacterium of the family Gallionellaceae from acid mine drainage: description and reconstruction of genome based on metagenomic analysis of microbial community.</title>
        <authorList>
            <person name="Kadnikov V."/>
            <person name="Ivasenko D."/>
            <person name="Beletsky A."/>
            <person name="Mardanov A."/>
            <person name="Danilova E."/>
            <person name="Pimenov N."/>
            <person name="Karnachuk O."/>
            <person name="Ravin N."/>
        </authorList>
    </citation>
    <scope>NUCLEOTIDE SEQUENCE [LARGE SCALE GENOMIC DNA]</scope>
    <source>
        <strain evidence="6">ShG14-8</strain>
    </source>
</reference>
<feature type="non-terminal residue" evidence="6">
    <location>
        <position position="343"/>
    </location>
</feature>
<organism evidence="6 7">
    <name type="scientific">Candidatus Gallionella acididurans</name>
    <dbReference type="NCBI Taxonomy" id="1796491"/>
    <lineage>
        <taxon>Bacteria</taxon>
        <taxon>Pseudomonadati</taxon>
        <taxon>Pseudomonadota</taxon>
        <taxon>Betaproteobacteria</taxon>
        <taxon>Nitrosomonadales</taxon>
        <taxon>Gallionellaceae</taxon>
        <taxon>Gallionella</taxon>
    </lineage>
</organism>
<evidence type="ECO:0000259" key="5">
    <source>
        <dbReference type="PROSITE" id="PS50887"/>
    </source>
</evidence>
<dbReference type="InterPro" id="IPR001789">
    <property type="entry name" value="Sig_transdc_resp-reg_receiver"/>
</dbReference>
<dbReference type="PATRIC" id="fig|1796491.3.peg.2791"/>
<accession>A0A139BQR4</accession>
<feature type="modified residue" description="4-aspartylphosphate" evidence="3">
    <location>
        <position position="61"/>
    </location>
</feature>
<dbReference type="EMBL" id="LSLI01000083">
    <property type="protein sequence ID" value="KXS31301.1"/>
    <property type="molecule type" value="Genomic_DNA"/>
</dbReference>
<evidence type="ECO:0000256" key="1">
    <source>
        <dbReference type="ARBA" id="ARBA00012528"/>
    </source>
</evidence>
<sequence>MQPDQKAIAPRRIFVVEDDLNLAEELKIQLSYFGYEVTVFNTLKAFRLALQQTDAVVVLMDVTFPGDSLGGVKLMHELQQGREVPVPVVFLSSHDEFNTRLESVRAGGIAYLIKPVNIGNLVDKLDNLTSTKPVAPYRVMIVDDSLALTAYHSAVLEQAGMEVKAINDPLKVTDKLPEFSPDLILIDLYMPECSGLDLAKVIRQLDAFVSIPIVFLSAESNIDKQNTAMGLGGDDFLTKPIEPQHLISSVTNRIRRSMMLRSFMVRDSLTGLLNHTAIKDMLDGEVAWAMRHKKPLSFAMVDIDLFKLVNDNYGHPAGDRVIKSLSRLLKQRLRSSDLVGRYG</sequence>
<dbReference type="PROSITE" id="PS50887">
    <property type="entry name" value="GGDEF"/>
    <property type="match status" value="1"/>
</dbReference>
<comment type="catalytic activity">
    <reaction evidence="2">
        <text>2 GTP = 3',3'-c-di-GMP + 2 diphosphate</text>
        <dbReference type="Rhea" id="RHEA:24898"/>
        <dbReference type="ChEBI" id="CHEBI:33019"/>
        <dbReference type="ChEBI" id="CHEBI:37565"/>
        <dbReference type="ChEBI" id="CHEBI:58805"/>
        <dbReference type="EC" id="2.7.7.65"/>
    </reaction>
</comment>
<dbReference type="PANTHER" id="PTHR45138">
    <property type="entry name" value="REGULATORY COMPONENTS OF SENSORY TRANSDUCTION SYSTEM"/>
    <property type="match status" value="1"/>
</dbReference>
<dbReference type="NCBIfam" id="TIGR00254">
    <property type="entry name" value="GGDEF"/>
    <property type="match status" value="1"/>
</dbReference>
<dbReference type="InterPro" id="IPR050469">
    <property type="entry name" value="Diguanylate_Cyclase"/>
</dbReference>
<evidence type="ECO:0000256" key="2">
    <source>
        <dbReference type="ARBA" id="ARBA00034247"/>
    </source>
</evidence>
<keyword evidence="3" id="KW-0597">Phosphoprotein</keyword>
<feature type="domain" description="Response regulatory" evidence="4">
    <location>
        <begin position="12"/>
        <end position="129"/>
    </location>
</feature>
<comment type="caution">
    <text evidence="6">The sequence shown here is derived from an EMBL/GenBank/DDBJ whole genome shotgun (WGS) entry which is preliminary data.</text>
</comment>
<dbReference type="SUPFAM" id="SSF52172">
    <property type="entry name" value="CheY-like"/>
    <property type="match status" value="2"/>
</dbReference>
<dbReference type="InterPro" id="IPR000160">
    <property type="entry name" value="GGDEF_dom"/>
</dbReference>
<dbReference type="Pfam" id="PF00990">
    <property type="entry name" value="GGDEF"/>
    <property type="match status" value="1"/>
</dbReference>
<protein>
    <recommendedName>
        <fullName evidence="1">diguanylate cyclase</fullName>
        <ecNumber evidence="1">2.7.7.65</ecNumber>
    </recommendedName>
</protein>
<dbReference type="GO" id="GO:1902201">
    <property type="term" value="P:negative regulation of bacterial-type flagellum-dependent cell motility"/>
    <property type="evidence" value="ECO:0007669"/>
    <property type="project" value="TreeGrafter"/>
</dbReference>
<gene>
    <name evidence="6" type="ORF">AWT59_2561</name>
</gene>
<dbReference type="Gene3D" id="3.30.70.270">
    <property type="match status" value="1"/>
</dbReference>